<dbReference type="InterPro" id="IPR044666">
    <property type="entry name" value="Cyclophilin_A-like"/>
</dbReference>
<dbReference type="GO" id="GO:0003755">
    <property type="term" value="F:peptidyl-prolyl cis-trans isomerase activity"/>
    <property type="evidence" value="ECO:0007669"/>
    <property type="project" value="UniProtKB-KW"/>
</dbReference>
<organism evidence="11 12">
    <name type="scientific">Flaviramulus basaltis</name>
    <dbReference type="NCBI Taxonomy" id="369401"/>
    <lineage>
        <taxon>Bacteria</taxon>
        <taxon>Pseudomonadati</taxon>
        <taxon>Bacteroidota</taxon>
        <taxon>Flavobacteriia</taxon>
        <taxon>Flavobacteriales</taxon>
        <taxon>Flavobacteriaceae</taxon>
        <taxon>Flaviramulus</taxon>
    </lineage>
</organism>
<name>A0A1K2ILE1_9FLAO</name>
<evidence type="ECO:0000313" key="12">
    <source>
        <dbReference type="Proteomes" id="UP000182544"/>
    </source>
</evidence>
<evidence type="ECO:0000256" key="6">
    <source>
        <dbReference type="PROSITE-ProRule" id="PRU00277"/>
    </source>
</evidence>
<dbReference type="GO" id="GO:0006457">
    <property type="term" value="P:protein folding"/>
    <property type="evidence" value="ECO:0007669"/>
    <property type="project" value="InterPro"/>
</dbReference>
<dbReference type="EC" id="5.2.1.8" evidence="3 6"/>
<evidence type="ECO:0000256" key="7">
    <source>
        <dbReference type="SAM" id="Coils"/>
    </source>
</evidence>
<dbReference type="Pfam" id="PF00254">
    <property type="entry name" value="FKBP_C"/>
    <property type="match status" value="1"/>
</dbReference>
<feature type="signal peptide" evidence="8">
    <location>
        <begin position="1"/>
        <end position="24"/>
    </location>
</feature>
<gene>
    <name evidence="11" type="ORF">SAMN05428642_10346</name>
</gene>
<dbReference type="PROSITE" id="PS00170">
    <property type="entry name" value="CSA_PPIASE_1"/>
    <property type="match status" value="1"/>
</dbReference>
<dbReference type="RefSeq" id="WP_072402699.1">
    <property type="nucleotide sequence ID" value="NZ_FPKV01000003.1"/>
</dbReference>
<reference evidence="11 12" key="1">
    <citation type="submission" date="2016-10" db="EMBL/GenBank/DDBJ databases">
        <authorList>
            <person name="de Groot N.N."/>
        </authorList>
    </citation>
    <scope>NUCLEOTIDE SEQUENCE [LARGE SCALE GENOMIC DNA]</scope>
    <source>
        <strain evidence="11 12">DSM 18180</strain>
    </source>
</reference>
<evidence type="ECO:0000256" key="4">
    <source>
        <dbReference type="ARBA" id="ARBA00023110"/>
    </source>
</evidence>
<evidence type="ECO:0000256" key="1">
    <source>
        <dbReference type="ARBA" id="ARBA00000971"/>
    </source>
</evidence>
<keyword evidence="4 6" id="KW-0697">Rotamase</keyword>
<evidence type="ECO:0000259" key="10">
    <source>
        <dbReference type="PROSITE" id="PS50072"/>
    </source>
</evidence>
<dbReference type="PRINTS" id="PR00153">
    <property type="entry name" value="CSAPPISMRASE"/>
</dbReference>
<dbReference type="AlphaFoldDB" id="A0A1K2ILE1"/>
<evidence type="ECO:0000313" key="11">
    <source>
        <dbReference type="EMBL" id="SFZ93285.1"/>
    </source>
</evidence>
<comment type="similarity">
    <text evidence="2">Belongs to the cyclophilin-type PPIase family.</text>
</comment>
<dbReference type="InterPro" id="IPR046357">
    <property type="entry name" value="PPIase_dom_sf"/>
</dbReference>
<dbReference type="STRING" id="369401.SAMN05428642_10346"/>
<dbReference type="Gene3D" id="3.10.50.40">
    <property type="match status" value="1"/>
</dbReference>
<dbReference type="OrthoDB" id="9807797at2"/>
<dbReference type="SUPFAM" id="SSF54534">
    <property type="entry name" value="FKBP-like"/>
    <property type="match status" value="1"/>
</dbReference>
<keyword evidence="7" id="KW-0175">Coiled coil</keyword>
<evidence type="ECO:0000256" key="2">
    <source>
        <dbReference type="ARBA" id="ARBA00007365"/>
    </source>
</evidence>
<dbReference type="Pfam" id="PF00160">
    <property type="entry name" value="Pro_isomerase"/>
    <property type="match status" value="1"/>
</dbReference>
<comment type="catalytic activity">
    <reaction evidence="1 6">
        <text>[protein]-peptidylproline (omega=180) = [protein]-peptidylproline (omega=0)</text>
        <dbReference type="Rhea" id="RHEA:16237"/>
        <dbReference type="Rhea" id="RHEA-COMP:10747"/>
        <dbReference type="Rhea" id="RHEA-COMP:10748"/>
        <dbReference type="ChEBI" id="CHEBI:83833"/>
        <dbReference type="ChEBI" id="CHEBI:83834"/>
        <dbReference type="EC" id="5.2.1.8"/>
    </reaction>
</comment>
<dbReference type="Gene3D" id="2.40.100.10">
    <property type="entry name" value="Cyclophilin-like"/>
    <property type="match status" value="1"/>
</dbReference>
<sequence>MNLLKNGIKLILLALFLNLTSCKAQYPDLEDGIYAEFVTNKGIMVAKLESEKVPVTVANFVSLAEGTNTMVDDAYKGKKFYNGLIFHRVMDGFMIQGGDPTGTGSGSPGYRFMDEFRPDLKHDKPGVLSMANPGPNSNGSQFFIMEVPKPHLDNVHSVFGQLVIGLNIQDSISNVKVDKKNKPLKDVVIEELNIIRKGKAAKKFDAPNIFINHFAEAERIEKEKISKAEAILKATKEKFDNQEAEATTLESSVKYFISEKGSGEKLPNNAKILMHYAVYFENGKLLETSKLEIAEALDVVNEKRKAADKYQPITADIGPDASMIQGFKEGIQQLNIGDKATLFVPYHLAYGQYGTRGIPGKSNLIFEVEIIELLN</sequence>
<feature type="domain" description="PPIase FKBP-type" evidence="9">
    <location>
        <begin position="269"/>
        <end position="374"/>
    </location>
</feature>
<evidence type="ECO:0000256" key="8">
    <source>
        <dbReference type="SAM" id="SignalP"/>
    </source>
</evidence>
<keyword evidence="12" id="KW-1185">Reference proteome</keyword>
<dbReference type="PROSITE" id="PS50059">
    <property type="entry name" value="FKBP_PPIASE"/>
    <property type="match status" value="1"/>
</dbReference>
<dbReference type="InterPro" id="IPR020892">
    <property type="entry name" value="Cyclophilin-type_PPIase_CS"/>
</dbReference>
<keyword evidence="5 6" id="KW-0413">Isomerase</keyword>
<dbReference type="SUPFAM" id="SSF50891">
    <property type="entry name" value="Cyclophilin-like"/>
    <property type="match status" value="1"/>
</dbReference>
<dbReference type="CDD" id="cd00317">
    <property type="entry name" value="cyclophilin"/>
    <property type="match status" value="1"/>
</dbReference>
<dbReference type="InterPro" id="IPR002130">
    <property type="entry name" value="Cyclophilin-type_PPIase_dom"/>
</dbReference>
<dbReference type="PANTHER" id="PTHR45625:SF4">
    <property type="entry name" value="PEPTIDYLPROLYL ISOMERASE DOMAIN AND WD REPEAT-CONTAINING PROTEIN 1"/>
    <property type="match status" value="1"/>
</dbReference>
<accession>A0A1K2ILE1</accession>
<protein>
    <recommendedName>
        <fullName evidence="3 6">peptidylprolyl isomerase</fullName>
        <ecNumber evidence="3 6">5.2.1.8</ecNumber>
    </recommendedName>
</protein>
<dbReference type="EMBL" id="FPKV01000003">
    <property type="protein sequence ID" value="SFZ93285.1"/>
    <property type="molecule type" value="Genomic_DNA"/>
</dbReference>
<dbReference type="Proteomes" id="UP000182544">
    <property type="component" value="Unassembled WGS sequence"/>
</dbReference>
<evidence type="ECO:0000256" key="5">
    <source>
        <dbReference type="ARBA" id="ARBA00023235"/>
    </source>
</evidence>
<feature type="chain" id="PRO_5012453530" description="peptidylprolyl isomerase" evidence="8">
    <location>
        <begin position="25"/>
        <end position="375"/>
    </location>
</feature>
<evidence type="ECO:0000256" key="3">
    <source>
        <dbReference type="ARBA" id="ARBA00013194"/>
    </source>
</evidence>
<keyword evidence="8" id="KW-0732">Signal</keyword>
<dbReference type="InterPro" id="IPR001179">
    <property type="entry name" value="PPIase_FKBP_dom"/>
</dbReference>
<dbReference type="InterPro" id="IPR029000">
    <property type="entry name" value="Cyclophilin-like_dom_sf"/>
</dbReference>
<feature type="coiled-coil region" evidence="7">
    <location>
        <begin position="225"/>
        <end position="252"/>
    </location>
</feature>
<dbReference type="PANTHER" id="PTHR45625">
    <property type="entry name" value="PEPTIDYL-PROLYL CIS-TRANS ISOMERASE-RELATED"/>
    <property type="match status" value="1"/>
</dbReference>
<proteinExistence type="inferred from homology"/>
<evidence type="ECO:0000259" key="9">
    <source>
        <dbReference type="PROSITE" id="PS50059"/>
    </source>
</evidence>
<feature type="domain" description="PPIase cyclophilin-type" evidence="10">
    <location>
        <begin position="42"/>
        <end position="194"/>
    </location>
</feature>
<dbReference type="PROSITE" id="PS50072">
    <property type="entry name" value="CSA_PPIASE_2"/>
    <property type="match status" value="1"/>
</dbReference>